<sequence length="123" mass="14047">MSHKYALKGVVLDAPDPRELGEFYSRLLGWDLNAHDDTWVTVRDPDGTTGLSIQLEPKYQPPTWPSEQNIQQMQLHLDIQVDDLESAHRRAMDAGARLMEFQPQPDVRVYADPVGHIFCLFTS</sequence>
<dbReference type="AlphaFoldDB" id="A0A7X5V6J2"/>
<organism evidence="2 3">
    <name type="scientific">Kribbella shirazensis</name>
    <dbReference type="NCBI Taxonomy" id="1105143"/>
    <lineage>
        <taxon>Bacteria</taxon>
        <taxon>Bacillati</taxon>
        <taxon>Actinomycetota</taxon>
        <taxon>Actinomycetes</taxon>
        <taxon>Propionibacteriales</taxon>
        <taxon>Kribbellaceae</taxon>
        <taxon>Kribbella</taxon>
    </lineage>
</organism>
<keyword evidence="2" id="KW-0456">Lyase</keyword>
<dbReference type="Gene3D" id="3.10.180.10">
    <property type="entry name" value="2,3-Dihydroxybiphenyl 1,2-Dioxygenase, domain 1"/>
    <property type="match status" value="1"/>
</dbReference>
<dbReference type="InterPro" id="IPR041581">
    <property type="entry name" value="Glyoxalase_6"/>
</dbReference>
<evidence type="ECO:0000313" key="3">
    <source>
        <dbReference type="Proteomes" id="UP000555407"/>
    </source>
</evidence>
<dbReference type="PANTHER" id="PTHR35908">
    <property type="entry name" value="HYPOTHETICAL FUSION PROTEIN"/>
    <property type="match status" value="1"/>
</dbReference>
<gene>
    <name evidence="2" type="ORF">BJY22_001262</name>
</gene>
<dbReference type="InterPro" id="IPR029068">
    <property type="entry name" value="Glyas_Bleomycin-R_OHBP_Dase"/>
</dbReference>
<name>A0A7X5V6J2_9ACTN</name>
<accession>A0A7X5V6J2</accession>
<evidence type="ECO:0000259" key="1">
    <source>
        <dbReference type="Pfam" id="PF18029"/>
    </source>
</evidence>
<dbReference type="SUPFAM" id="SSF54593">
    <property type="entry name" value="Glyoxalase/Bleomycin resistance protein/Dihydroxybiphenyl dioxygenase"/>
    <property type="match status" value="1"/>
</dbReference>
<protein>
    <submittedName>
        <fullName evidence="2">Putative enzyme related to lactoylglutathione lyase</fullName>
    </submittedName>
</protein>
<dbReference type="GO" id="GO:0016829">
    <property type="term" value="F:lyase activity"/>
    <property type="evidence" value="ECO:0007669"/>
    <property type="project" value="UniProtKB-KW"/>
</dbReference>
<evidence type="ECO:0000313" key="2">
    <source>
        <dbReference type="EMBL" id="NIK55545.1"/>
    </source>
</evidence>
<dbReference type="EMBL" id="JAASRO010000001">
    <property type="protein sequence ID" value="NIK55545.1"/>
    <property type="molecule type" value="Genomic_DNA"/>
</dbReference>
<proteinExistence type="predicted"/>
<keyword evidence="3" id="KW-1185">Reference proteome</keyword>
<dbReference type="Proteomes" id="UP000555407">
    <property type="component" value="Unassembled WGS sequence"/>
</dbReference>
<dbReference type="PANTHER" id="PTHR35908:SF1">
    <property type="entry name" value="CONSERVED PROTEIN"/>
    <property type="match status" value="1"/>
</dbReference>
<dbReference type="Pfam" id="PF18029">
    <property type="entry name" value="Glyoxalase_6"/>
    <property type="match status" value="1"/>
</dbReference>
<comment type="caution">
    <text evidence="2">The sequence shown here is derived from an EMBL/GenBank/DDBJ whole genome shotgun (WGS) entry which is preliminary data.</text>
</comment>
<dbReference type="RefSeq" id="WP_167204326.1">
    <property type="nucleotide sequence ID" value="NZ_JAASRO010000001.1"/>
</dbReference>
<reference evidence="2 3" key="1">
    <citation type="submission" date="2020-03" db="EMBL/GenBank/DDBJ databases">
        <title>Sequencing the genomes of 1000 actinobacteria strains.</title>
        <authorList>
            <person name="Klenk H.-P."/>
        </authorList>
    </citation>
    <scope>NUCLEOTIDE SEQUENCE [LARGE SCALE GENOMIC DNA]</scope>
    <source>
        <strain evidence="2 3">DSM 45490</strain>
    </source>
</reference>
<feature type="domain" description="Glyoxalase-like" evidence="1">
    <location>
        <begin position="10"/>
        <end position="121"/>
    </location>
</feature>
<dbReference type="CDD" id="cd06587">
    <property type="entry name" value="VOC"/>
    <property type="match status" value="1"/>
</dbReference>